<evidence type="ECO:0000313" key="1">
    <source>
        <dbReference type="EMBL" id="KJV69174.1"/>
    </source>
</evidence>
<name>A0A0F3NQK9_9RICK</name>
<sequence length="41" mass="4843">MILHVEFSKSNNINSYRNGIISVNNLVNYFELLKLISKIFR</sequence>
<organism evidence="1 2">
    <name type="scientific">Candidatus Neoehrlichia procyonis str. RAC413</name>
    <dbReference type="NCBI Taxonomy" id="1359163"/>
    <lineage>
        <taxon>Bacteria</taxon>
        <taxon>Pseudomonadati</taxon>
        <taxon>Pseudomonadota</taxon>
        <taxon>Alphaproteobacteria</taxon>
        <taxon>Rickettsiales</taxon>
        <taxon>Anaplasmataceae</taxon>
        <taxon>Candidatus Neoehrlichia</taxon>
    </lineage>
</organism>
<reference evidence="1 2" key="1">
    <citation type="submission" date="2015-02" db="EMBL/GenBank/DDBJ databases">
        <title>Genome Sequencing of Rickettsiales.</title>
        <authorList>
            <person name="Daugherty S.C."/>
            <person name="Su Q."/>
            <person name="Abolude K."/>
            <person name="Beier-Sexton M."/>
            <person name="Carlyon J.A."/>
            <person name="Carter R."/>
            <person name="Day N.P."/>
            <person name="Dumler S.J."/>
            <person name="Dyachenko V."/>
            <person name="Godinez A."/>
            <person name="Kurtti T.J."/>
            <person name="Lichay M."/>
            <person name="Mullins K.E."/>
            <person name="Ott S."/>
            <person name="Pappas-Brown V."/>
            <person name="Paris D.H."/>
            <person name="Patel P."/>
            <person name="Richards A.L."/>
            <person name="Sadzewicz L."/>
            <person name="Sears K."/>
            <person name="Seidman D."/>
            <person name="Sengamalay N."/>
            <person name="Stenos J."/>
            <person name="Tallon L.J."/>
            <person name="Vincent G."/>
            <person name="Fraser C.M."/>
            <person name="Munderloh U."/>
            <person name="Dunning-Hotopp J.C."/>
        </authorList>
    </citation>
    <scope>NUCLEOTIDE SEQUENCE [LARGE SCALE GENOMIC DNA]</scope>
    <source>
        <strain evidence="1 2">RAC413</strain>
    </source>
</reference>
<gene>
    <name evidence="1" type="ORF">NLO413_0551</name>
</gene>
<dbReference type="EMBL" id="LANX01000001">
    <property type="protein sequence ID" value="KJV69174.1"/>
    <property type="molecule type" value="Genomic_DNA"/>
</dbReference>
<proteinExistence type="predicted"/>
<evidence type="ECO:0000313" key="2">
    <source>
        <dbReference type="Proteomes" id="UP000033562"/>
    </source>
</evidence>
<dbReference type="Proteomes" id="UP000033562">
    <property type="component" value="Unassembled WGS sequence"/>
</dbReference>
<accession>A0A0F3NQK9</accession>
<keyword evidence="2" id="KW-1185">Reference proteome</keyword>
<protein>
    <submittedName>
        <fullName evidence="1">Uncharacterized protein</fullName>
    </submittedName>
</protein>
<dbReference type="AlphaFoldDB" id="A0A0F3NQK9"/>
<comment type="caution">
    <text evidence="1">The sequence shown here is derived from an EMBL/GenBank/DDBJ whole genome shotgun (WGS) entry which is preliminary data.</text>
</comment>